<protein>
    <recommendedName>
        <fullName evidence="2">B box-type domain-containing protein</fullName>
    </recommendedName>
</protein>
<reference evidence="3 4" key="1">
    <citation type="submission" date="2020-06" db="EMBL/GenBank/DDBJ databases">
        <authorList>
            <person name="Li R."/>
            <person name="Bekaert M."/>
        </authorList>
    </citation>
    <scope>NUCLEOTIDE SEQUENCE [LARGE SCALE GENOMIC DNA]</scope>
    <source>
        <strain evidence="4">wild</strain>
    </source>
</reference>
<dbReference type="Proteomes" id="UP000507470">
    <property type="component" value="Unassembled WGS sequence"/>
</dbReference>
<dbReference type="SUPFAM" id="SSF57845">
    <property type="entry name" value="B-box zinc-binding domain"/>
    <property type="match status" value="1"/>
</dbReference>
<sequence length="176" mass="20256">MASSKPIQCEPCYKGKINTEADIWCYNCDAGLCSTCLSHHKRSNETHDHNTIDIKRYKKSTRAIKTECDIHGQQLNLYCPSHLMPCCDECISTRHSKCTGITSLARVQYIEDMENDERAKEVYIKMKKNDEIEKVLSKLRSLNSLGEVMVVTTEVVTKRETKMNREAQVESREKPH</sequence>
<evidence type="ECO:0000313" key="4">
    <source>
        <dbReference type="Proteomes" id="UP000507470"/>
    </source>
</evidence>
<proteinExistence type="predicted"/>
<dbReference type="GO" id="GO:0061630">
    <property type="term" value="F:ubiquitin protein ligase activity"/>
    <property type="evidence" value="ECO:0007669"/>
    <property type="project" value="TreeGrafter"/>
</dbReference>
<dbReference type="InterPro" id="IPR047153">
    <property type="entry name" value="TRIM45/56/19-like"/>
</dbReference>
<evidence type="ECO:0000256" key="1">
    <source>
        <dbReference type="PROSITE-ProRule" id="PRU00024"/>
    </source>
</evidence>
<name>A0A6J8ALG9_MYTCO</name>
<gene>
    <name evidence="3" type="ORF">MCOR_8964</name>
</gene>
<keyword evidence="1" id="KW-0479">Metal-binding</keyword>
<keyword evidence="1" id="KW-0863">Zinc-finger</keyword>
<dbReference type="PROSITE" id="PS50119">
    <property type="entry name" value="ZF_BBOX"/>
    <property type="match status" value="1"/>
</dbReference>
<dbReference type="PANTHER" id="PTHR25462">
    <property type="entry name" value="BONUS, ISOFORM C-RELATED"/>
    <property type="match status" value="1"/>
</dbReference>
<evidence type="ECO:0000259" key="2">
    <source>
        <dbReference type="PROSITE" id="PS50119"/>
    </source>
</evidence>
<dbReference type="Gene3D" id="3.30.160.60">
    <property type="entry name" value="Classic Zinc Finger"/>
    <property type="match status" value="1"/>
</dbReference>
<accession>A0A6J8ALG9</accession>
<dbReference type="EMBL" id="CACVKT020001634">
    <property type="protein sequence ID" value="CAC5369954.1"/>
    <property type="molecule type" value="Genomic_DNA"/>
</dbReference>
<dbReference type="GO" id="GO:0005654">
    <property type="term" value="C:nucleoplasm"/>
    <property type="evidence" value="ECO:0007669"/>
    <property type="project" value="TreeGrafter"/>
</dbReference>
<dbReference type="PANTHER" id="PTHR25462:SF296">
    <property type="entry name" value="MEIOTIC P26, ISOFORM F"/>
    <property type="match status" value="1"/>
</dbReference>
<keyword evidence="4" id="KW-1185">Reference proteome</keyword>
<dbReference type="InterPro" id="IPR000315">
    <property type="entry name" value="Znf_B-box"/>
</dbReference>
<feature type="domain" description="B box-type" evidence="2">
    <location>
        <begin position="4"/>
        <end position="54"/>
    </location>
</feature>
<dbReference type="GO" id="GO:0008270">
    <property type="term" value="F:zinc ion binding"/>
    <property type="evidence" value="ECO:0007669"/>
    <property type="project" value="UniProtKB-KW"/>
</dbReference>
<organism evidence="3 4">
    <name type="scientific">Mytilus coruscus</name>
    <name type="common">Sea mussel</name>
    <dbReference type="NCBI Taxonomy" id="42192"/>
    <lineage>
        <taxon>Eukaryota</taxon>
        <taxon>Metazoa</taxon>
        <taxon>Spiralia</taxon>
        <taxon>Lophotrochozoa</taxon>
        <taxon>Mollusca</taxon>
        <taxon>Bivalvia</taxon>
        <taxon>Autobranchia</taxon>
        <taxon>Pteriomorphia</taxon>
        <taxon>Mytilida</taxon>
        <taxon>Mytiloidea</taxon>
        <taxon>Mytilidae</taxon>
        <taxon>Mytilinae</taxon>
        <taxon>Mytilus</taxon>
    </lineage>
</organism>
<evidence type="ECO:0000313" key="3">
    <source>
        <dbReference type="EMBL" id="CAC5369954.1"/>
    </source>
</evidence>
<keyword evidence="1" id="KW-0862">Zinc</keyword>
<dbReference type="AlphaFoldDB" id="A0A6J8ALG9"/>